<evidence type="ECO:0000256" key="2">
    <source>
        <dbReference type="ARBA" id="ARBA00010003"/>
    </source>
</evidence>
<evidence type="ECO:0000256" key="8">
    <source>
        <dbReference type="ARBA" id="ARBA00022692"/>
    </source>
</evidence>
<dbReference type="Gene3D" id="2.60.120.260">
    <property type="entry name" value="Galactose-binding domain-like"/>
    <property type="match status" value="2"/>
</dbReference>
<evidence type="ECO:0000256" key="4">
    <source>
        <dbReference type="ARBA" id="ARBA00022475"/>
    </source>
</evidence>
<dbReference type="GO" id="GO:0016760">
    <property type="term" value="F:cellulose synthase (UDP-forming) activity"/>
    <property type="evidence" value="ECO:0007669"/>
    <property type="project" value="UniProtKB-EC"/>
</dbReference>
<keyword evidence="18" id="KW-1185">Reference proteome</keyword>
<evidence type="ECO:0000256" key="14">
    <source>
        <dbReference type="SAM" id="MobiDB-lite"/>
    </source>
</evidence>
<keyword evidence="9 13" id="KW-0135">Cellulose biosynthesis</keyword>
<feature type="transmembrane region" description="Helical" evidence="13">
    <location>
        <begin position="1510"/>
        <end position="1529"/>
    </location>
</feature>
<feature type="transmembrane region" description="Helical" evidence="13">
    <location>
        <begin position="66"/>
        <end position="84"/>
    </location>
</feature>
<feature type="transmembrane region" description="Helical" evidence="13">
    <location>
        <begin position="505"/>
        <end position="528"/>
    </location>
</feature>
<accession>A0A7W4P134</accession>
<evidence type="ECO:0000259" key="15">
    <source>
        <dbReference type="Pfam" id="PF00535"/>
    </source>
</evidence>
<feature type="transmembrane region" description="Helical" evidence="13">
    <location>
        <begin position="540"/>
        <end position="560"/>
    </location>
</feature>
<dbReference type="GO" id="GO:0006011">
    <property type="term" value="P:UDP-alpha-D-glucose metabolic process"/>
    <property type="evidence" value="ECO:0007669"/>
    <property type="project" value="InterPro"/>
</dbReference>
<evidence type="ECO:0000256" key="1">
    <source>
        <dbReference type="ARBA" id="ARBA00004429"/>
    </source>
</evidence>
<feature type="domain" description="Glycosyltransferase 2-like" evidence="15">
    <location>
        <begin position="146"/>
        <end position="315"/>
    </location>
</feature>
<feature type="transmembrane region" description="Helical" evidence="13">
    <location>
        <begin position="96"/>
        <end position="121"/>
    </location>
</feature>
<dbReference type="NCBIfam" id="TIGR03030">
    <property type="entry name" value="CelA"/>
    <property type="match status" value="1"/>
</dbReference>
<dbReference type="GO" id="GO:0030244">
    <property type="term" value="P:cellulose biosynthetic process"/>
    <property type="evidence" value="ECO:0007669"/>
    <property type="project" value="UniProtKB-KW"/>
</dbReference>
<evidence type="ECO:0000256" key="13">
    <source>
        <dbReference type="RuleBase" id="RU365020"/>
    </source>
</evidence>
<dbReference type="InterPro" id="IPR009875">
    <property type="entry name" value="PilZ_domain"/>
</dbReference>
<feature type="domain" description="PilZ" evidence="16">
    <location>
        <begin position="565"/>
        <end position="663"/>
    </location>
</feature>
<gene>
    <name evidence="17" type="primary">bcsA</name>
    <name evidence="17" type="ORF">HLH35_04345</name>
</gene>
<keyword evidence="4 13" id="KW-1003">Cell membrane</keyword>
<dbReference type="Pfam" id="PF03552">
    <property type="entry name" value="Cellulose_synt"/>
    <property type="match status" value="1"/>
</dbReference>
<sequence length="1548" mass="170131">MTRRLGMTMHSKPFRRVVLDSALVGIIGLGLMVLVSALTLSDLQQGLFALGTIGLMLVVNRLPGRLASCFLITLSIMMSMRYIVWRVGTTITHDNVLQFVLSITLLLAECYALVVLGLGYFQMIWPLERQVHPLPVDETLWPSVDVLVPTYHESLDVVRATVLAAQALDWPVDKLNVYILDDGRRQDFHDFAIECGVGYITRPDNRFAKAGNLNHALGMTDGDLVVVFDCDHVPVRDFLKQTVGWLVAEPTMCMLQTAHYFYSADPFQRNLTAAEQVPPEGNMFYGLIQDGNDLWDSTFFCGSCAVIRRAALDSVGGFATETVTEDAHTALKMQRKGWSTGYLRQALAGGLATERLIFHIGQRMRWARGTLQIMRIDNPLLGRGLRWEQRLCYLSSMSHFLFAVPRIIFLAAPMAFLLLGVNILTASPLAALAYAGPHILHSMLTLSRIEGRWRYTFWSELYETSLAMFLVRLTVSTFLWPNKGRFNVTRKGTQLHNDYFDLRAVYPNVILAVLLGTAVLRGIFGVCFQHLDQAAFQSMLLNIFWGLFSLFMILASIAVARETRQSRVQHRVRADLPVTLQTDTGEVWQTRTTDLSLGGVGLIAPSDMPITGPMQVVLDYHDARDGLDASIRVEILRRRGDRMHARWLVSGLDGERQVVSMIFGRHDAWSSWDDFPRDRPIRSFLIILRNIAGLFWRRSGEARLSVIPADDESSDDVTPAKTLEKASFVLKPSRPATQRGVVASCVLVAGLAMAGIPMAHGQTDGALPASAPAEDDPSFALPLPAPPAASEAKPALAVPPPPVAPGAPGLPINDTNAGDRNPVAGSDAAIAARISDTEVTNTLSLHDLGVSGPMVLRGYSPLQGVTVAVPANRIVTHAQLTLSGALSPELLPEASAVTVTLNEQYVGTIKVDPEHPQFGPLTFDINPMYFGGKNTLNFHFAGEYRRDCNDLYNEVLWARISDLSRITLTTVRIAPERTLARLPAPFFDPNLRNPVRIPMVIPATGANLRVSGMIASWFGKLADFREFSFPVTNVIPDAGNAIQIGENLPVGPDGLPPEGPTLLEIPNPNDRWGTILVVTGRNPQELEIAARALVLSPTTLGAVNAQVVANVEAAPRKPYDAPSFVPTDRPVRFGELVPAETLEANGFAPSLLNMPFHLPTDLYTWRQRPFLMDLWVHPPGVIGGTTVDLASSRLDVSVNDIFLQRSSMIASGTWDTWSRRLINPHFGTVGIQVALPPATLFGQNQLQFAFDARPVDRGACRHVPIDLHTSVDESSVLDFRRAYHFTTLPDLAQFAQIGFPFTRMADLSETTVVMPRHPDNATVGAYLDLMGVFGATTWYPTTGVSIVYTDSIDAAPPAGDVILLATAKQVHEAVSLLSRAPYQVDGTRITAGQYTGLQGVRYLFQDRDQTGLRNAVTARLRAPIVGAGLLIGAQSPFDSHRSVVAIMGDTPERLQEMVLALRDAAVHPLIQGDLVIKNGERISSYRTAPRYTVGSLPLWMWPAWYLDGHLFGLSLVGLLGTGLLAYVIWRGLRRRAHRRLGDMSSDDK</sequence>
<evidence type="ECO:0000256" key="6">
    <source>
        <dbReference type="ARBA" id="ARBA00022676"/>
    </source>
</evidence>
<dbReference type="GO" id="GO:0035438">
    <property type="term" value="F:cyclic-di-GMP binding"/>
    <property type="evidence" value="ECO:0007669"/>
    <property type="project" value="InterPro"/>
</dbReference>
<dbReference type="InterPro" id="IPR001173">
    <property type="entry name" value="Glyco_trans_2-like"/>
</dbReference>
<comment type="caution">
    <text evidence="13">Lacks conserved residue(s) required for the propagation of feature annotation.</text>
</comment>
<dbReference type="CDD" id="cd06421">
    <property type="entry name" value="CESA_CelA_like"/>
    <property type="match status" value="1"/>
</dbReference>
<dbReference type="InterPro" id="IPR050321">
    <property type="entry name" value="Glycosyltr_2/OpgH_subfam"/>
</dbReference>
<dbReference type="PRINTS" id="PR01440">
    <property type="entry name" value="CELLSNTHASEB"/>
</dbReference>
<evidence type="ECO:0000256" key="7">
    <source>
        <dbReference type="ARBA" id="ARBA00022679"/>
    </source>
</evidence>
<dbReference type="EMBL" id="JABEQE010000003">
    <property type="protein sequence ID" value="MBB2171358.1"/>
    <property type="molecule type" value="Genomic_DNA"/>
</dbReference>
<keyword evidence="8 13" id="KW-0812">Transmembrane</keyword>
<comment type="catalytic activity">
    <reaction evidence="12 13">
        <text>[(1-&gt;4)-beta-D-glucosyl](n) + UDP-alpha-D-glucose = [(1-&gt;4)-beta-D-glucosyl](n+1) + UDP + H(+)</text>
        <dbReference type="Rhea" id="RHEA:19929"/>
        <dbReference type="Rhea" id="RHEA-COMP:10033"/>
        <dbReference type="Rhea" id="RHEA-COMP:10034"/>
        <dbReference type="ChEBI" id="CHEBI:15378"/>
        <dbReference type="ChEBI" id="CHEBI:18246"/>
        <dbReference type="ChEBI" id="CHEBI:58223"/>
        <dbReference type="ChEBI" id="CHEBI:58885"/>
        <dbReference type="EC" id="2.4.1.12"/>
    </reaction>
</comment>
<evidence type="ECO:0000313" key="17">
    <source>
        <dbReference type="EMBL" id="MBB2171358.1"/>
    </source>
</evidence>
<evidence type="ECO:0000256" key="9">
    <source>
        <dbReference type="ARBA" id="ARBA00022916"/>
    </source>
</evidence>
<keyword evidence="5 13" id="KW-0997">Cell inner membrane</keyword>
<evidence type="ECO:0000259" key="16">
    <source>
        <dbReference type="Pfam" id="PF07238"/>
    </source>
</evidence>
<dbReference type="SUPFAM" id="SSF141371">
    <property type="entry name" value="PilZ domain-like"/>
    <property type="match status" value="1"/>
</dbReference>
<evidence type="ECO:0000313" key="18">
    <source>
        <dbReference type="Proteomes" id="UP000577891"/>
    </source>
</evidence>
<dbReference type="EC" id="2.4.1.12" evidence="13"/>
<comment type="caution">
    <text evidence="17">The sequence shown here is derived from an EMBL/GenBank/DDBJ whole genome shotgun (WGS) entry which is preliminary data.</text>
</comment>
<keyword evidence="13" id="KW-0973">c-di-GMP</keyword>
<dbReference type="PANTHER" id="PTHR43867">
    <property type="entry name" value="CELLULOSE SYNTHASE CATALYTIC SUBUNIT A [UDP-FORMING]"/>
    <property type="match status" value="1"/>
</dbReference>
<comment type="cofactor">
    <cofactor evidence="13">
        <name>Mg(2+)</name>
        <dbReference type="ChEBI" id="CHEBI:18420"/>
    </cofactor>
</comment>
<comment type="similarity">
    <text evidence="3">In the C-terminal section; belongs to the AcsB/BcsB family.</text>
</comment>
<dbReference type="Gene3D" id="3.90.550.10">
    <property type="entry name" value="Spore Coat Polysaccharide Biosynthesis Protein SpsA, Chain A"/>
    <property type="match status" value="1"/>
</dbReference>
<dbReference type="PANTHER" id="PTHR43867:SF2">
    <property type="entry name" value="CELLULOSE SYNTHASE CATALYTIC SUBUNIT A [UDP-FORMING]"/>
    <property type="match status" value="1"/>
</dbReference>
<evidence type="ECO:0000256" key="12">
    <source>
        <dbReference type="ARBA" id="ARBA00048682"/>
    </source>
</evidence>
<dbReference type="Proteomes" id="UP000577891">
    <property type="component" value="Unassembled WGS sequence"/>
</dbReference>
<proteinExistence type="inferred from homology"/>
<dbReference type="Pfam" id="PF07238">
    <property type="entry name" value="PilZ"/>
    <property type="match status" value="1"/>
</dbReference>
<dbReference type="InterPro" id="IPR029044">
    <property type="entry name" value="Nucleotide-diphossugar_trans"/>
</dbReference>
<dbReference type="InterPro" id="IPR018513">
    <property type="entry name" value="Cell_synthase_bac"/>
</dbReference>
<dbReference type="InterPro" id="IPR005150">
    <property type="entry name" value="Cellulose_synth"/>
</dbReference>
<dbReference type="GO" id="GO:0005886">
    <property type="term" value="C:plasma membrane"/>
    <property type="evidence" value="ECO:0007669"/>
    <property type="project" value="UniProtKB-SubCell"/>
</dbReference>
<dbReference type="Pfam" id="PF00535">
    <property type="entry name" value="Glycos_transf_2"/>
    <property type="match status" value="1"/>
</dbReference>
<evidence type="ECO:0000256" key="3">
    <source>
        <dbReference type="ARBA" id="ARBA00010653"/>
    </source>
</evidence>
<keyword evidence="10 13" id="KW-1133">Transmembrane helix</keyword>
<feature type="compositionally biased region" description="Low complexity" evidence="14">
    <location>
        <begin position="778"/>
        <end position="795"/>
    </location>
</feature>
<organism evidence="17 18">
    <name type="scientific">Gluconacetobacter asukensis</name>
    <dbReference type="NCBI Taxonomy" id="1017181"/>
    <lineage>
        <taxon>Bacteria</taxon>
        <taxon>Pseudomonadati</taxon>
        <taxon>Pseudomonadota</taxon>
        <taxon>Alphaproteobacteria</taxon>
        <taxon>Acetobacterales</taxon>
        <taxon>Acetobacteraceae</taxon>
        <taxon>Gluconacetobacter</taxon>
    </lineage>
</organism>
<comment type="pathway">
    <text evidence="13">Glycan metabolism; bacterial cellulose biosynthesis.</text>
</comment>
<dbReference type="InterPro" id="IPR003920">
    <property type="entry name" value="Cell_synth_B"/>
</dbReference>
<evidence type="ECO:0000256" key="11">
    <source>
        <dbReference type="ARBA" id="ARBA00023136"/>
    </source>
</evidence>
<comment type="similarity">
    <text evidence="2">In the N-terminal section; belongs to the glycosyltransferase 2 family.</text>
</comment>
<dbReference type="Pfam" id="PF03170">
    <property type="entry name" value="BcsB"/>
    <property type="match status" value="1"/>
</dbReference>
<dbReference type="UniPathway" id="UPA00694"/>
<protein>
    <recommendedName>
        <fullName evidence="13">Cellulose synthase</fullName>
        <ecNumber evidence="13">2.4.1.12</ecNumber>
    </recommendedName>
</protein>
<evidence type="ECO:0000256" key="5">
    <source>
        <dbReference type="ARBA" id="ARBA00022519"/>
    </source>
</evidence>
<feature type="transmembrane region" description="Helical" evidence="13">
    <location>
        <begin position="21"/>
        <end position="37"/>
    </location>
</feature>
<keyword evidence="7 13" id="KW-0808">Transferase</keyword>
<comment type="subcellular location">
    <subcellularLocation>
        <location evidence="1">Cell inner membrane</location>
        <topology evidence="1">Multi-pass membrane protein</topology>
    </subcellularLocation>
</comment>
<evidence type="ECO:0000256" key="10">
    <source>
        <dbReference type="ARBA" id="ARBA00022989"/>
    </source>
</evidence>
<keyword evidence="11 13" id="KW-0472">Membrane</keyword>
<feature type="region of interest" description="Disordered" evidence="14">
    <location>
        <begin position="764"/>
        <end position="795"/>
    </location>
</feature>
<keyword evidence="6 13" id="KW-0328">Glycosyltransferase</keyword>
<dbReference type="InterPro" id="IPR003919">
    <property type="entry name" value="Cell_synth_A"/>
</dbReference>
<name>A0A7W4P134_9PROT</name>
<reference evidence="17 18" key="1">
    <citation type="submission" date="2020-04" db="EMBL/GenBank/DDBJ databases">
        <title>Description of novel Gluconacetobacter.</title>
        <authorList>
            <person name="Sombolestani A."/>
        </authorList>
    </citation>
    <scope>NUCLEOTIDE SEQUENCE [LARGE SCALE GENOMIC DNA]</scope>
    <source>
        <strain evidence="17 18">LMG 27724</strain>
    </source>
</reference>
<dbReference type="Gene3D" id="2.40.10.220">
    <property type="entry name" value="predicted glycosyltransferase like domains"/>
    <property type="match status" value="1"/>
</dbReference>
<dbReference type="SUPFAM" id="SSF53448">
    <property type="entry name" value="Nucleotide-diphospho-sugar transferases"/>
    <property type="match status" value="1"/>
</dbReference>